<protein>
    <submittedName>
        <fullName evidence="5">Response regulator transcription factor</fullName>
    </submittedName>
</protein>
<dbReference type="SUPFAM" id="SSF52172">
    <property type="entry name" value="CheY-like"/>
    <property type="match status" value="1"/>
</dbReference>
<dbReference type="CDD" id="cd17535">
    <property type="entry name" value="REC_NarL-like"/>
    <property type="match status" value="1"/>
</dbReference>
<dbReference type="Pfam" id="PF00196">
    <property type="entry name" value="GerE"/>
    <property type="match status" value="1"/>
</dbReference>
<dbReference type="Pfam" id="PF00072">
    <property type="entry name" value="Response_reg"/>
    <property type="match status" value="1"/>
</dbReference>
<dbReference type="GO" id="GO:0003677">
    <property type="term" value="F:DNA binding"/>
    <property type="evidence" value="ECO:0007669"/>
    <property type="project" value="UniProtKB-KW"/>
</dbReference>
<evidence type="ECO:0000256" key="3">
    <source>
        <dbReference type="PROSITE-ProRule" id="PRU00169"/>
    </source>
</evidence>
<dbReference type="Proteomes" id="UP000289260">
    <property type="component" value="Chromosome"/>
</dbReference>
<dbReference type="InterPro" id="IPR039420">
    <property type="entry name" value="WalR-like"/>
</dbReference>
<feature type="modified residue" description="4-aspartylphosphate" evidence="3">
    <location>
        <position position="53"/>
    </location>
</feature>
<evidence type="ECO:0000256" key="1">
    <source>
        <dbReference type="ARBA" id="ARBA00022553"/>
    </source>
</evidence>
<dbReference type="PROSITE" id="PS50110">
    <property type="entry name" value="RESPONSE_REGULATORY"/>
    <property type="match status" value="1"/>
</dbReference>
<dbReference type="SUPFAM" id="SSF46894">
    <property type="entry name" value="C-terminal effector domain of the bipartite response regulators"/>
    <property type="match status" value="1"/>
</dbReference>
<dbReference type="PANTHER" id="PTHR43214:SF43">
    <property type="entry name" value="TWO-COMPONENT RESPONSE REGULATOR"/>
    <property type="match status" value="1"/>
</dbReference>
<dbReference type="PROSITE" id="PS00622">
    <property type="entry name" value="HTH_LUXR_1"/>
    <property type="match status" value="1"/>
</dbReference>
<keyword evidence="1 3" id="KW-0597">Phosphoprotein</keyword>
<dbReference type="GO" id="GO:0006355">
    <property type="term" value="P:regulation of DNA-templated transcription"/>
    <property type="evidence" value="ECO:0007669"/>
    <property type="project" value="InterPro"/>
</dbReference>
<organism evidence="5 6">
    <name type="scientific">Leucobacter triazinivorans</name>
    <dbReference type="NCBI Taxonomy" id="1784719"/>
    <lineage>
        <taxon>Bacteria</taxon>
        <taxon>Bacillati</taxon>
        <taxon>Actinomycetota</taxon>
        <taxon>Actinomycetes</taxon>
        <taxon>Micrococcales</taxon>
        <taxon>Microbacteriaceae</taxon>
        <taxon>Leucobacter</taxon>
    </lineage>
</organism>
<name>A0A4P6KGR3_9MICO</name>
<evidence type="ECO:0000259" key="4">
    <source>
        <dbReference type="PROSITE" id="PS50110"/>
    </source>
</evidence>
<keyword evidence="2" id="KW-0238">DNA-binding</keyword>
<dbReference type="InterPro" id="IPR000792">
    <property type="entry name" value="Tscrpt_reg_LuxR_C"/>
</dbReference>
<gene>
    <name evidence="5" type="ORF">EVS81_10850</name>
</gene>
<dbReference type="EMBL" id="CP035806">
    <property type="protein sequence ID" value="QBE49271.1"/>
    <property type="molecule type" value="Genomic_DNA"/>
</dbReference>
<dbReference type="InterPro" id="IPR001789">
    <property type="entry name" value="Sig_transdc_resp-reg_receiver"/>
</dbReference>
<dbReference type="InterPro" id="IPR058245">
    <property type="entry name" value="NreC/VraR/RcsB-like_REC"/>
</dbReference>
<dbReference type="Gene3D" id="1.10.10.10">
    <property type="entry name" value="Winged helix-like DNA-binding domain superfamily/Winged helix DNA-binding domain"/>
    <property type="match status" value="1"/>
</dbReference>
<proteinExistence type="predicted"/>
<dbReference type="InterPro" id="IPR016032">
    <property type="entry name" value="Sig_transdc_resp-reg_C-effctor"/>
</dbReference>
<dbReference type="RefSeq" id="WP_130110400.1">
    <property type="nucleotide sequence ID" value="NZ_CP035806.1"/>
</dbReference>
<accession>A0A4P6KGR3</accession>
<dbReference type="AlphaFoldDB" id="A0A4P6KGR3"/>
<dbReference type="SMART" id="SM00421">
    <property type="entry name" value="HTH_LUXR"/>
    <property type="match status" value="1"/>
</dbReference>
<dbReference type="PRINTS" id="PR00038">
    <property type="entry name" value="HTHLUXR"/>
</dbReference>
<sequence length="211" mass="22894">MSARIGMVDDHPAVVFGTTAIINSHPGLRLVRSARTARDLVEAEVRFDLVLLDLQLADDSTPADNVKVLRRLGVPIIAYTGGDRPELVRAAARAGVSGMIRKSETPTVIVSTVLSVLQGKPIATPDWAAALNEDRDFVSAQLTDREAEVLGLYASGETADRVGSALHISRETVLDHIRRIRGKYASVDRPAPTKVDLFRRAVEDGLVEQHD</sequence>
<keyword evidence="6" id="KW-1185">Reference proteome</keyword>
<dbReference type="Gene3D" id="3.40.50.2300">
    <property type="match status" value="1"/>
</dbReference>
<evidence type="ECO:0000313" key="6">
    <source>
        <dbReference type="Proteomes" id="UP000289260"/>
    </source>
</evidence>
<dbReference type="GO" id="GO:0000160">
    <property type="term" value="P:phosphorelay signal transduction system"/>
    <property type="evidence" value="ECO:0007669"/>
    <property type="project" value="InterPro"/>
</dbReference>
<dbReference type="KEGG" id="ltr:EVS81_10850"/>
<dbReference type="InterPro" id="IPR036388">
    <property type="entry name" value="WH-like_DNA-bd_sf"/>
</dbReference>
<reference evidence="5 6" key="1">
    <citation type="submission" date="2019-02" db="EMBL/GenBank/DDBJ databases">
        <authorList>
            <person name="Sun L."/>
            <person name="Pan D."/>
            <person name="Wu X."/>
        </authorList>
    </citation>
    <scope>NUCLEOTIDE SEQUENCE [LARGE SCALE GENOMIC DNA]</scope>
    <source>
        <strain evidence="5 6">JW-1</strain>
    </source>
</reference>
<dbReference type="PANTHER" id="PTHR43214">
    <property type="entry name" value="TWO-COMPONENT RESPONSE REGULATOR"/>
    <property type="match status" value="1"/>
</dbReference>
<dbReference type="SMART" id="SM00448">
    <property type="entry name" value="REC"/>
    <property type="match status" value="1"/>
</dbReference>
<evidence type="ECO:0000313" key="5">
    <source>
        <dbReference type="EMBL" id="QBE49271.1"/>
    </source>
</evidence>
<dbReference type="InterPro" id="IPR011006">
    <property type="entry name" value="CheY-like_superfamily"/>
</dbReference>
<evidence type="ECO:0000256" key="2">
    <source>
        <dbReference type="ARBA" id="ARBA00023125"/>
    </source>
</evidence>
<feature type="domain" description="Response regulatory" evidence="4">
    <location>
        <begin position="4"/>
        <end position="117"/>
    </location>
</feature>
<dbReference type="OrthoDB" id="3171335at2"/>